<evidence type="ECO:0000313" key="10">
    <source>
        <dbReference type="Proteomes" id="UP000277864"/>
    </source>
</evidence>
<dbReference type="GO" id="GO:0044281">
    <property type="term" value="P:small molecule metabolic process"/>
    <property type="evidence" value="ECO:0007669"/>
    <property type="project" value="UniProtKB-ARBA"/>
</dbReference>
<comment type="pathway">
    <text evidence="7">Carbohydrate metabolism; D-tagatose 6-phosphate degradation; D-glyceraldehyde 3-phosphate and glycerone phosphate from D-tagatose 6-phosphate: step 1/2.</text>
</comment>
<dbReference type="GO" id="GO:0005829">
    <property type="term" value="C:cytosol"/>
    <property type="evidence" value="ECO:0007669"/>
    <property type="project" value="TreeGrafter"/>
</dbReference>
<keyword evidence="3 7" id="KW-0423">Lactose metabolism</keyword>
<dbReference type="GO" id="GO:0005524">
    <property type="term" value="F:ATP binding"/>
    <property type="evidence" value="ECO:0007669"/>
    <property type="project" value="UniProtKB-KW"/>
</dbReference>
<name>A0A3R9YJG6_9ENTE</name>
<dbReference type="GO" id="GO:0016052">
    <property type="term" value="P:carbohydrate catabolic process"/>
    <property type="evidence" value="ECO:0007669"/>
    <property type="project" value="UniProtKB-ARBA"/>
</dbReference>
<dbReference type="Pfam" id="PF00294">
    <property type="entry name" value="PfkB"/>
    <property type="match status" value="1"/>
</dbReference>
<keyword evidence="2 7" id="KW-0808">Transferase</keyword>
<keyword evidence="4 7" id="KW-0547">Nucleotide-binding</keyword>
<evidence type="ECO:0000256" key="7">
    <source>
        <dbReference type="PIRNR" id="PIRNR000535"/>
    </source>
</evidence>
<dbReference type="SUPFAM" id="SSF53613">
    <property type="entry name" value="Ribokinase-like"/>
    <property type="match status" value="1"/>
</dbReference>
<dbReference type="InterPro" id="IPR017583">
    <property type="entry name" value="Tagatose/fructose_Pkinase"/>
</dbReference>
<dbReference type="OrthoDB" id="9801219at2"/>
<dbReference type="GO" id="GO:0008443">
    <property type="term" value="F:phosphofructokinase activity"/>
    <property type="evidence" value="ECO:0007669"/>
    <property type="project" value="TreeGrafter"/>
</dbReference>
<dbReference type="Proteomes" id="UP000277864">
    <property type="component" value="Unassembled WGS sequence"/>
</dbReference>
<evidence type="ECO:0000256" key="4">
    <source>
        <dbReference type="ARBA" id="ARBA00022741"/>
    </source>
</evidence>
<dbReference type="GO" id="GO:0009024">
    <property type="term" value="F:tagatose-6-phosphate kinase activity"/>
    <property type="evidence" value="ECO:0007669"/>
    <property type="project" value="UniProtKB-EC"/>
</dbReference>
<dbReference type="InterPro" id="IPR011611">
    <property type="entry name" value="PfkB_dom"/>
</dbReference>
<dbReference type="RefSeq" id="WP_125943110.1">
    <property type="nucleotide sequence ID" value="NZ_PXZH01000002.1"/>
</dbReference>
<dbReference type="PIRSF" id="PIRSF000535">
    <property type="entry name" value="1PFK/6PFK/LacC"/>
    <property type="match status" value="1"/>
</dbReference>
<feature type="domain" description="Carbohydrate kinase PfkB" evidence="8">
    <location>
        <begin position="19"/>
        <end position="293"/>
    </location>
</feature>
<dbReference type="CDD" id="cd01164">
    <property type="entry name" value="FruK_PfkB_like"/>
    <property type="match status" value="1"/>
</dbReference>
<dbReference type="PANTHER" id="PTHR46566">
    <property type="entry name" value="1-PHOSPHOFRUCTOKINASE-RELATED"/>
    <property type="match status" value="1"/>
</dbReference>
<dbReference type="Gene3D" id="3.40.1190.20">
    <property type="match status" value="1"/>
</dbReference>
<dbReference type="GO" id="GO:0005988">
    <property type="term" value="P:lactose metabolic process"/>
    <property type="evidence" value="ECO:0007669"/>
    <property type="project" value="UniProtKB-KW"/>
</dbReference>
<proteinExistence type="inferred from homology"/>
<evidence type="ECO:0000256" key="5">
    <source>
        <dbReference type="ARBA" id="ARBA00022777"/>
    </source>
</evidence>
<comment type="caution">
    <text evidence="9">The sequence shown here is derived from an EMBL/GenBank/DDBJ whole genome shotgun (WGS) entry which is preliminary data.</text>
</comment>
<dbReference type="InterPro" id="IPR029056">
    <property type="entry name" value="Ribokinase-like"/>
</dbReference>
<protein>
    <recommendedName>
        <fullName evidence="7">Tagatose-6-phosphate kinase</fullName>
        <ecNumber evidence="7">2.7.1.144</ecNumber>
    </recommendedName>
</protein>
<dbReference type="NCBIfam" id="TIGR03168">
    <property type="entry name" value="1-PFK"/>
    <property type="match status" value="1"/>
</dbReference>
<dbReference type="PROSITE" id="PS00584">
    <property type="entry name" value="PFKB_KINASES_2"/>
    <property type="match status" value="1"/>
</dbReference>
<organism evidence="9 10">
    <name type="scientific">Vagococcus humatus</name>
    <dbReference type="NCBI Taxonomy" id="1889241"/>
    <lineage>
        <taxon>Bacteria</taxon>
        <taxon>Bacillati</taxon>
        <taxon>Bacillota</taxon>
        <taxon>Bacilli</taxon>
        <taxon>Lactobacillales</taxon>
        <taxon>Enterococcaceae</taxon>
        <taxon>Vagococcus</taxon>
    </lineage>
</organism>
<accession>A0A3R9YJG6</accession>
<dbReference type="EC" id="2.7.1.144" evidence="7"/>
<sequence>MILSVTMNPSVDMSYPLEEFHLDTTNRIDSGKVRKTAGGKGLNVSRVLHLLEADVCSTGIIGGQLGGYIQKELDKDKMNHHFLEIDQESRNCLAILHNGKQTEILESGPVIDQQTQDDFLELFQKLLKEANILTISGSLPKGIPANFYSQLIELAASKQIPTILDCSGQALKESLSGKTKPTVIKPNHHELGALIGEELAENNEDIYQALQHPIFNGVELILVSMGAKGAFVKYKNDYYSLTIPKINVVNPVGSGDSTVAGIAYGLENKMALTDILKSAMTTGMLNTMEEKTGFIRKENFDYYFNQVSIQTYEREASL</sequence>
<dbReference type="AlphaFoldDB" id="A0A3R9YJG6"/>
<dbReference type="FunFam" id="3.40.1190.20:FF:000001">
    <property type="entry name" value="Phosphofructokinase"/>
    <property type="match status" value="1"/>
</dbReference>
<gene>
    <name evidence="9" type="ORF">C7P63_05200</name>
</gene>
<keyword evidence="10" id="KW-1185">Reference proteome</keyword>
<evidence type="ECO:0000313" key="9">
    <source>
        <dbReference type="EMBL" id="RST89177.1"/>
    </source>
</evidence>
<keyword evidence="6 7" id="KW-0067">ATP-binding</keyword>
<dbReference type="GO" id="GO:2001059">
    <property type="term" value="P:D-tagatose 6-phosphate catabolic process"/>
    <property type="evidence" value="ECO:0007669"/>
    <property type="project" value="UniProtKB-UniPathway"/>
</dbReference>
<dbReference type="EMBL" id="PXZH01000002">
    <property type="protein sequence ID" value="RST89177.1"/>
    <property type="molecule type" value="Genomic_DNA"/>
</dbReference>
<comment type="similarity">
    <text evidence="1">Belongs to the carbohydrate kinase pfkB family.</text>
</comment>
<comment type="catalytic activity">
    <reaction evidence="7">
        <text>D-tagatofuranose 6-phosphate + ATP = D-tagatofuranose 1,6-bisphosphate + ADP + H(+)</text>
        <dbReference type="Rhea" id="RHEA:12420"/>
        <dbReference type="ChEBI" id="CHEBI:15378"/>
        <dbReference type="ChEBI" id="CHEBI:30616"/>
        <dbReference type="ChEBI" id="CHEBI:58694"/>
        <dbReference type="ChEBI" id="CHEBI:58695"/>
        <dbReference type="ChEBI" id="CHEBI:456216"/>
        <dbReference type="EC" id="2.7.1.144"/>
    </reaction>
</comment>
<reference evidence="9 10" key="1">
    <citation type="submission" date="2018-03" db="EMBL/GenBank/DDBJ databases">
        <authorList>
            <person name="Gulvik C.A."/>
        </authorList>
    </citation>
    <scope>NUCLEOTIDE SEQUENCE [LARGE SCALE GENOMIC DNA]</scope>
    <source>
        <strain evidence="9 10">JCM 31581</strain>
    </source>
</reference>
<comment type="similarity">
    <text evidence="7">Belongs to the carbohydrate kinase PfkB family. LacC subfamily.</text>
</comment>
<evidence type="ECO:0000256" key="6">
    <source>
        <dbReference type="ARBA" id="ARBA00022840"/>
    </source>
</evidence>
<evidence type="ECO:0000256" key="1">
    <source>
        <dbReference type="ARBA" id="ARBA00005380"/>
    </source>
</evidence>
<dbReference type="PANTHER" id="PTHR46566:SF5">
    <property type="entry name" value="1-PHOSPHOFRUCTOKINASE"/>
    <property type="match status" value="1"/>
</dbReference>
<keyword evidence="5 9" id="KW-0418">Kinase</keyword>
<evidence type="ECO:0000259" key="8">
    <source>
        <dbReference type="Pfam" id="PF00294"/>
    </source>
</evidence>
<evidence type="ECO:0000256" key="3">
    <source>
        <dbReference type="ARBA" id="ARBA00022736"/>
    </source>
</evidence>
<evidence type="ECO:0000256" key="2">
    <source>
        <dbReference type="ARBA" id="ARBA00022679"/>
    </source>
</evidence>
<dbReference type="UniPathway" id="UPA00704">
    <property type="reaction ID" value="UER00715"/>
</dbReference>
<dbReference type="InterPro" id="IPR002173">
    <property type="entry name" value="Carboh/pur_kinase_PfkB_CS"/>
</dbReference>